<dbReference type="InterPro" id="IPR000683">
    <property type="entry name" value="Gfo/Idh/MocA-like_OxRdtase_N"/>
</dbReference>
<dbReference type="Pfam" id="PF22725">
    <property type="entry name" value="GFO_IDH_MocA_C3"/>
    <property type="match status" value="1"/>
</dbReference>
<dbReference type="RefSeq" id="WP_321536219.1">
    <property type="nucleotide sequence ID" value="NZ_JARGDL010000013.1"/>
</dbReference>
<accession>A0AAE3TCI0</accession>
<dbReference type="Gene3D" id="3.30.360.10">
    <property type="entry name" value="Dihydrodipicolinate Reductase, domain 2"/>
    <property type="match status" value="1"/>
</dbReference>
<dbReference type="SUPFAM" id="SSF51735">
    <property type="entry name" value="NAD(P)-binding Rossmann-fold domains"/>
    <property type="match status" value="1"/>
</dbReference>
<dbReference type="InterPro" id="IPR055170">
    <property type="entry name" value="GFO_IDH_MocA-like_dom"/>
</dbReference>
<organism evidence="3 4">
    <name type="scientific">Stygiobacter electus</name>
    <dbReference type="NCBI Taxonomy" id="3032292"/>
    <lineage>
        <taxon>Bacteria</taxon>
        <taxon>Pseudomonadati</taxon>
        <taxon>Ignavibacteriota</taxon>
        <taxon>Ignavibacteria</taxon>
        <taxon>Ignavibacteriales</taxon>
        <taxon>Melioribacteraceae</taxon>
        <taxon>Stygiobacter</taxon>
    </lineage>
</organism>
<proteinExistence type="predicted"/>
<protein>
    <submittedName>
        <fullName evidence="3">Gfo/Idh/MocA family oxidoreductase</fullName>
    </submittedName>
</protein>
<evidence type="ECO:0000259" key="2">
    <source>
        <dbReference type="Pfam" id="PF22725"/>
    </source>
</evidence>
<evidence type="ECO:0000259" key="1">
    <source>
        <dbReference type="Pfam" id="PF01408"/>
    </source>
</evidence>
<keyword evidence="4" id="KW-1185">Reference proteome</keyword>
<dbReference type="GO" id="GO:0000166">
    <property type="term" value="F:nucleotide binding"/>
    <property type="evidence" value="ECO:0007669"/>
    <property type="project" value="InterPro"/>
</dbReference>
<dbReference type="AlphaFoldDB" id="A0AAE3TCI0"/>
<evidence type="ECO:0000313" key="3">
    <source>
        <dbReference type="EMBL" id="MDF1612448.1"/>
    </source>
</evidence>
<name>A0AAE3TCI0_9BACT</name>
<dbReference type="InterPro" id="IPR051450">
    <property type="entry name" value="Gfo/Idh/MocA_Oxidoreductases"/>
</dbReference>
<dbReference type="InterPro" id="IPR036291">
    <property type="entry name" value="NAD(P)-bd_dom_sf"/>
</dbReference>
<dbReference type="PANTHER" id="PTHR43377:SF1">
    <property type="entry name" value="BILIVERDIN REDUCTASE A"/>
    <property type="match status" value="1"/>
</dbReference>
<dbReference type="Proteomes" id="UP001221302">
    <property type="component" value="Unassembled WGS sequence"/>
</dbReference>
<dbReference type="PANTHER" id="PTHR43377">
    <property type="entry name" value="BILIVERDIN REDUCTASE A"/>
    <property type="match status" value="1"/>
</dbReference>
<dbReference type="Pfam" id="PF01408">
    <property type="entry name" value="GFO_IDH_MocA"/>
    <property type="match status" value="1"/>
</dbReference>
<feature type="domain" description="Gfo/Idh/MocA-like oxidoreductase N-terminal" evidence="1">
    <location>
        <begin position="4"/>
        <end position="120"/>
    </location>
</feature>
<dbReference type="Gene3D" id="3.40.50.720">
    <property type="entry name" value="NAD(P)-binding Rossmann-like Domain"/>
    <property type="match status" value="1"/>
</dbReference>
<sequence>MKKIKVGVIGTGHLGKIHTKLFKEIHHCDFIGVYDLDFERAKNVADEFQTKAFKDIYELLNEVDAVDIVSTTSAHYKLVKTAFAKDKHVFVEKPITSQIWEAEDLVKDAEEKKLILQVGHIERFNPALLTLEKFELDPVFIQTDRLAQFNPRGTDVAVVLDLMIHDIDIILSLVKSEVKEIKANGVAVVSDSIDIANARIEFENGAVANVTASRISQKKMRKMRMFQRDAYIALDFITGTSEVYRLVNPEKMPQNPFINFGEMGIGDKKKFVVYEQPELKEVNALKLELEYFIDAVLNNKQPIVSGEDGLKALKVAEMIIQEIEKTQIV</sequence>
<evidence type="ECO:0000313" key="4">
    <source>
        <dbReference type="Proteomes" id="UP001221302"/>
    </source>
</evidence>
<gene>
    <name evidence="3" type="ORF">P0M35_09815</name>
</gene>
<reference evidence="3" key="1">
    <citation type="submission" date="2023-03" db="EMBL/GenBank/DDBJ databases">
        <title>Stygiobacter electus gen. nov., sp. nov., facultatively anaerobic thermotolerant bacterium of the class Ignavibacteria from a well of Yessentuki mineral water deposit.</title>
        <authorList>
            <person name="Podosokorskaya O.A."/>
            <person name="Elcheninov A.G."/>
            <person name="Petrova N.F."/>
            <person name="Zavarzina D.G."/>
            <person name="Kublanov I.V."/>
            <person name="Merkel A.Y."/>
        </authorList>
    </citation>
    <scope>NUCLEOTIDE SEQUENCE</scope>
    <source>
        <strain evidence="3">09-Me</strain>
    </source>
</reference>
<comment type="caution">
    <text evidence="3">The sequence shown here is derived from an EMBL/GenBank/DDBJ whole genome shotgun (WGS) entry which is preliminary data.</text>
</comment>
<dbReference type="EMBL" id="JARGDL010000013">
    <property type="protein sequence ID" value="MDF1612448.1"/>
    <property type="molecule type" value="Genomic_DNA"/>
</dbReference>
<dbReference type="SUPFAM" id="SSF55347">
    <property type="entry name" value="Glyceraldehyde-3-phosphate dehydrogenase-like, C-terminal domain"/>
    <property type="match status" value="1"/>
</dbReference>
<feature type="domain" description="GFO/IDH/MocA-like oxidoreductase" evidence="2">
    <location>
        <begin position="156"/>
        <end position="219"/>
    </location>
</feature>